<keyword evidence="4" id="KW-0539">Nucleus</keyword>
<feature type="compositionally biased region" description="Basic and acidic residues" evidence="5">
    <location>
        <begin position="774"/>
        <end position="784"/>
    </location>
</feature>
<feature type="compositionally biased region" description="Acidic residues" evidence="5">
    <location>
        <begin position="687"/>
        <end position="731"/>
    </location>
</feature>
<evidence type="ECO:0008006" key="8">
    <source>
        <dbReference type="Google" id="ProtNLM"/>
    </source>
</evidence>
<dbReference type="STRING" id="135651.G0P5E5"/>
<dbReference type="OrthoDB" id="1885370at2759"/>
<dbReference type="GO" id="GO:0005634">
    <property type="term" value="C:nucleus"/>
    <property type="evidence" value="ECO:0007669"/>
    <property type="project" value="UniProtKB-SubCell"/>
</dbReference>
<dbReference type="GO" id="GO:0046872">
    <property type="term" value="F:metal ion binding"/>
    <property type="evidence" value="ECO:0007669"/>
    <property type="project" value="UniProtKB-KW"/>
</dbReference>
<name>G0P5E5_CAEBE</name>
<keyword evidence="7" id="KW-1185">Reference proteome</keyword>
<reference evidence="7" key="1">
    <citation type="submission" date="2011-07" db="EMBL/GenBank/DDBJ databases">
        <authorList>
            <consortium name="Caenorhabditis brenneri Sequencing and Analysis Consortium"/>
            <person name="Wilson R.K."/>
        </authorList>
    </citation>
    <scope>NUCLEOTIDE SEQUENCE [LARGE SCALE GENOMIC DNA]</scope>
    <source>
        <strain evidence="7">PB2801</strain>
    </source>
</reference>
<evidence type="ECO:0000256" key="3">
    <source>
        <dbReference type="ARBA" id="ARBA00023054"/>
    </source>
</evidence>
<keyword evidence="3" id="KW-0175">Coiled coil</keyword>
<dbReference type="Pfam" id="PF13589">
    <property type="entry name" value="HATPase_c_3"/>
    <property type="match status" value="1"/>
</dbReference>
<proteinExistence type="predicted"/>
<dbReference type="PANTHER" id="PTHR23337">
    <property type="entry name" value="ZINC FINGER CW-TYPE COILED-COIL DOMAIN PROTEIN 1"/>
    <property type="match status" value="1"/>
</dbReference>
<dbReference type="AlphaFoldDB" id="G0P5E5"/>
<keyword evidence="2" id="KW-0479">Metal-binding</keyword>
<feature type="compositionally biased region" description="Basic and acidic residues" evidence="5">
    <location>
        <begin position="651"/>
        <end position="661"/>
    </location>
</feature>
<feature type="compositionally biased region" description="Polar residues" evidence="5">
    <location>
        <begin position="591"/>
        <end position="609"/>
    </location>
</feature>
<evidence type="ECO:0000256" key="2">
    <source>
        <dbReference type="ARBA" id="ARBA00022723"/>
    </source>
</evidence>
<dbReference type="Gene3D" id="3.30.565.10">
    <property type="entry name" value="Histidine kinase-like ATPase, C-terminal domain"/>
    <property type="match status" value="1"/>
</dbReference>
<sequence length="901" mass="103392">MDFSFLEKAKVALNHLDSSSAIHTDPFAAIAELVDNSYDAQAKNFRIDWRTQRVLQEGSNADQTTLEFLDDGTGMSRKEALNVISFGHSEKSASHIGRYGIGLKAGAFHLGREFLLLTKKDGIHTIMMISHKFHQEYDLKDSVFVPCPSFDQNFRPYFDYSENPSEIQRRQDIQRHEGEMELIQRFAPYGNLPVRELFRKIPTDSGTMIIVDRLRRSLSGEHMLDTQTDDDIRCRNEDLPPHEISLRKFLEILYLKPKMKIHLRGKPVVPTKICQSWMAKYRAEVPMKTFKDVLKRSELEREAYIKGLENDRDNLNVDIYEVNLGEVEASEIHSKTKDMIRKRDALNKMIEEVKKDNDIHQKTFKTSTITFFIGVQTEDRANNGIHFYANNRLVKWGHKATPFFKNKENSKKHIGISAYVDLDASTWIPTASKQALKAEDMTVLTRKCNEKLNEHFEYFETHWIRKNFGLMTGDDTVERFWNLLGYKDAFSARSSKEEVTDAVIAKLISKECPKWYICSFCGVWRRDVGVRVTKENQIITCRTFDNNGCNGVLESGDDEQFNMDRAKWAQIQLQMQRDKERADRRLAAVSVTSNSFATSTPSTSMTYPNSILKKPATGGSPADLRAVKPEPSSASNSFIDILDDFAVSPPRETRESARRSLESTTTRSTANRSRAVIESDSDHEQEFMNDVDMEVNPEDITPDPEPDYSMEDDQMDDAEDPMEEDEEEEEESLPRRRDPKPQASRPMTKVSRRRPISSDEEVESDGEVAAPSKKSKESTKDGKKASGQKKKFNRVEVLENAINALRVECGMQPLPKKGEFDLDLVGLISRPKAAADAERERFRRQKELMEENAATVLEYLGTQPYTGINLDRKLPTLDRFHDVARQLKEKNNKKKRQPKKK</sequence>
<evidence type="ECO:0000313" key="6">
    <source>
        <dbReference type="EMBL" id="EGT45426.1"/>
    </source>
</evidence>
<organism evidence="7">
    <name type="scientific">Caenorhabditis brenneri</name>
    <name type="common">Nematode worm</name>
    <dbReference type="NCBI Taxonomy" id="135651"/>
    <lineage>
        <taxon>Eukaryota</taxon>
        <taxon>Metazoa</taxon>
        <taxon>Ecdysozoa</taxon>
        <taxon>Nematoda</taxon>
        <taxon>Chromadorea</taxon>
        <taxon>Rhabditida</taxon>
        <taxon>Rhabditina</taxon>
        <taxon>Rhabditomorpha</taxon>
        <taxon>Rhabditoidea</taxon>
        <taxon>Rhabditidae</taxon>
        <taxon>Peloderinae</taxon>
        <taxon>Caenorhabditis</taxon>
    </lineage>
</organism>
<dbReference type="InParanoid" id="G0P5E5"/>
<dbReference type="InterPro" id="IPR036890">
    <property type="entry name" value="HATPase_C_sf"/>
</dbReference>
<dbReference type="FunCoup" id="G0P5E5">
    <property type="interactions" value="1083"/>
</dbReference>
<dbReference type="OMA" id="ICANWIG"/>
<protein>
    <recommendedName>
        <fullName evidence="8">Morc S5 domain-containing protein</fullName>
    </recommendedName>
</protein>
<dbReference type="EMBL" id="GL380081">
    <property type="protein sequence ID" value="EGT45426.1"/>
    <property type="molecule type" value="Genomic_DNA"/>
</dbReference>
<feature type="compositionally biased region" description="Low complexity" evidence="5">
    <location>
        <begin position="662"/>
        <end position="674"/>
    </location>
</feature>
<gene>
    <name evidence="6" type="ORF">CAEBREN_07659</name>
</gene>
<comment type="subcellular location">
    <subcellularLocation>
        <location evidence="1">Nucleus</location>
    </subcellularLocation>
</comment>
<evidence type="ECO:0000256" key="4">
    <source>
        <dbReference type="ARBA" id="ARBA00023242"/>
    </source>
</evidence>
<dbReference type="HOGENOM" id="CLU_337149_0_0_1"/>
<accession>G0P5E5</accession>
<feature type="region of interest" description="Disordered" evidence="5">
    <location>
        <begin position="591"/>
        <end position="791"/>
    </location>
</feature>
<feature type="compositionally biased region" description="Basic and acidic residues" evidence="5">
    <location>
        <begin position="675"/>
        <end position="686"/>
    </location>
</feature>
<evidence type="ECO:0000256" key="5">
    <source>
        <dbReference type="SAM" id="MobiDB-lite"/>
    </source>
</evidence>
<evidence type="ECO:0000256" key="1">
    <source>
        <dbReference type="ARBA" id="ARBA00004123"/>
    </source>
</evidence>
<dbReference type="SUPFAM" id="SSF55874">
    <property type="entry name" value="ATPase domain of HSP90 chaperone/DNA topoisomerase II/histidine kinase"/>
    <property type="match status" value="1"/>
</dbReference>
<dbReference type="eggNOG" id="KOG1845">
    <property type="taxonomic scope" value="Eukaryota"/>
</dbReference>
<dbReference type="PANTHER" id="PTHR23337:SF3">
    <property type="entry name" value="MORC FAMILY CW-TYPE ZINC FINGER 2"/>
    <property type="match status" value="1"/>
</dbReference>
<dbReference type="Proteomes" id="UP000008068">
    <property type="component" value="Unassembled WGS sequence"/>
</dbReference>
<evidence type="ECO:0000313" key="7">
    <source>
        <dbReference type="Proteomes" id="UP000008068"/>
    </source>
</evidence>